<proteinExistence type="inferred from homology"/>
<accession>A0A368TUI2</accession>
<comment type="caution">
    <text evidence="3">The sequence shown here is derived from an EMBL/GenBank/DDBJ whole genome shotgun (WGS) entry which is preliminary data.</text>
</comment>
<reference evidence="3 4" key="1">
    <citation type="submission" date="2018-07" db="EMBL/GenBank/DDBJ databases">
        <title>Halomonas montanilacus sp. nov., isolated from Lake Pengyan on Tibetan Plateau.</title>
        <authorList>
            <person name="Lu H."/>
            <person name="Xing P."/>
            <person name="Wu Q."/>
        </authorList>
    </citation>
    <scope>NUCLEOTIDE SEQUENCE [LARGE SCALE GENOMIC DNA]</scope>
    <source>
        <strain evidence="3 4">PYC7W</strain>
    </source>
</reference>
<evidence type="ECO:0000313" key="3">
    <source>
        <dbReference type="EMBL" id="RCV88439.1"/>
    </source>
</evidence>
<dbReference type="SUPFAM" id="SSF51556">
    <property type="entry name" value="Metallo-dependent hydrolases"/>
    <property type="match status" value="1"/>
</dbReference>
<dbReference type="InterPro" id="IPR032466">
    <property type="entry name" value="Metal_Hydrolase"/>
</dbReference>
<dbReference type="Gene3D" id="3.20.20.140">
    <property type="entry name" value="Metal-dependent hydrolases"/>
    <property type="match status" value="1"/>
</dbReference>
<dbReference type="RefSeq" id="WP_114479654.1">
    <property type="nucleotide sequence ID" value="NZ_QPII01000010.1"/>
</dbReference>
<dbReference type="InterPro" id="IPR006680">
    <property type="entry name" value="Amidohydro-rel"/>
</dbReference>
<sequence>MNDIPLIDAHQHFWDLERNYLPWLCDEPMIPFRYGDYSAIRRNYLPKDYRRDTANFRIAGTVYVEAEWDPRTPVEETRWVHELADREGLPTVMVAQARLNQPDVGELLAAHCDFPRVRGIRHKPTAARSATEVVPGVPGSMGDPAWRRGFALLAEHRLSFDLQTPWWHFDEAAELAEAYPETQIIINHTGLPADRSEEGLRRWRDAMAAVARQPNVAVKISGIGVPETTWTAEANRRVVLETIDCFGVDRCMFASNFPVDSLVASFDTLFEGFQAITGTFSDSERLKLFHDNAVKLYRIERQR</sequence>
<comment type="similarity">
    <text evidence="1">Belongs to the metallo-dependent hydrolases superfamily.</text>
</comment>
<dbReference type="OrthoDB" id="9787654at2"/>
<evidence type="ECO:0000259" key="2">
    <source>
        <dbReference type="Pfam" id="PF04909"/>
    </source>
</evidence>
<evidence type="ECO:0000256" key="1">
    <source>
        <dbReference type="ARBA" id="ARBA00038310"/>
    </source>
</evidence>
<name>A0A368TUI2_9GAMM</name>
<evidence type="ECO:0000313" key="4">
    <source>
        <dbReference type="Proteomes" id="UP000252405"/>
    </source>
</evidence>
<dbReference type="PANTHER" id="PTHR43569:SF1">
    <property type="entry name" value="BLL3371 PROTEIN"/>
    <property type="match status" value="1"/>
</dbReference>
<dbReference type="AlphaFoldDB" id="A0A368TUI2"/>
<protein>
    <submittedName>
        <fullName evidence="3">Thioesterase</fullName>
    </submittedName>
</protein>
<dbReference type="GO" id="GO:0016787">
    <property type="term" value="F:hydrolase activity"/>
    <property type="evidence" value="ECO:0007669"/>
    <property type="project" value="InterPro"/>
</dbReference>
<feature type="domain" description="Amidohydrolase-related" evidence="2">
    <location>
        <begin position="7"/>
        <end position="299"/>
    </location>
</feature>
<keyword evidence="4" id="KW-1185">Reference proteome</keyword>
<dbReference type="EMBL" id="QPII01000010">
    <property type="protein sequence ID" value="RCV88439.1"/>
    <property type="molecule type" value="Genomic_DNA"/>
</dbReference>
<dbReference type="Proteomes" id="UP000252405">
    <property type="component" value="Unassembled WGS sequence"/>
</dbReference>
<organism evidence="3 4">
    <name type="scientific">Billgrantia montanilacus</name>
    <dbReference type="NCBI Taxonomy" id="2282305"/>
    <lineage>
        <taxon>Bacteria</taxon>
        <taxon>Pseudomonadati</taxon>
        <taxon>Pseudomonadota</taxon>
        <taxon>Gammaproteobacteria</taxon>
        <taxon>Oceanospirillales</taxon>
        <taxon>Halomonadaceae</taxon>
        <taxon>Billgrantia</taxon>
    </lineage>
</organism>
<dbReference type="Pfam" id="PF04909">
    <property type="entry name" value="Amidohydro_2"/>
    <property type="match status" value="1"/>
</dbReference>
<dbReference type="PANTHER" id="PTHR43569">
    <property type="entry name" value="AMIDOHYDROLASE"/>
    <property type="match status" value="1"/>
</dbReference>
<dbReference type="InterPro" id="IPR052350">
    <property type="entry name" value="Metallo-dep_Lactonases"/>
</dbReference>
<gene>
    <name evidence="3" type="ORF">DU505_14240</name>
</gene>